<evidence type="ECO:0000313" key="1">
    <source>
        <dbReference type="EMBL" id="MCE8022876.1"/>
    </source>
</evidence>
<keyword evidence="2" id="KW-1185">Reference proteome</keyword>
<proteinExistence type="predicted"/>
<gene>
    <name evidence="1" type="ORF">HOP59_01820</name>
</gene>
<organism evidence="1 2">
    <name type="scientific">Billgrantia aerodenitrificans</name>
    <dbReference type="NCBI Taxonomy" id="2733483"/>
    <lineage>
        <taxon>Bacteria</taxon>
        <taxon>Pseudomonadati</taxon>
        <taxon>Pseudomonadota</taxon>
        <taxon>Gammaproteobacteria</taxon>
        <taxon>Oceanospirillales</taxon>
        <taxon>Halomonadaceae</taxon>
        <taxon>Billgrantia</taxon>
    </lineage>
</organism>
<dbReference type="Proteomes" id="UP001320272">
    <property type="component" value="Unassembled WGS sequence"/>
</dbReference>
<evidence type="ECO:0000313" key="2">
    <source>
        <dbReference type="Proteomes" id="UP001320272"/>
    </source>
</evidence>
<protein>
    <submittedName>
        <fullName evidence="1">Uncharacterized protein</fullName>
    </submittedName>
</protein>
<name>A0ABS9AME8_9GAMM</name>
<accession>A0ABS9AME8</accession>
<sequence>MISYNWESKSLCVLDQDMVSFLSHLYRETRYLENVPEKAIKHRLHGLVANIVTIQADGRPSFKVPNNEHGISFVDLLAEMEIRDWCKKPWLSEELERYANIITKSRMTIISKKINELKGAKCLFKFTQSKHAKDIVDGRIRMKSAKSYNKEGYNIAIRDNELKIQHQVKGLRVIMPDGSSLPISGDRISANAAGDYYVSCFSVDFSLKFFPLFESDCCVVIKNADRYVELVKDTCKNLLPDHEVLFGEVEYVDIHRRFNSKKPIEFRKMSNFSYEKEWRFVIYPKFARFEDLEEEVVTVQIDSRKLDVLVINL</sequence>
<dbReference type="RefSeq" id="WP_234252593.1">
    <property type="nucleotide sequence ID" value="NZ_JABFTV010000001.1"/>
</dbReference>
<reference evidence="1 2" key="1">
    <citation type="journal article" date="2021" name="Front. Microbiol.">
        <title>Aerobic Denitrification and Heterotrophic Sulfur Oxidation in the Genus Halomonas Revealed by Six Novel Species Characterizations and Genome-Based Analysis.</title>
        <authorList>
            <person name="Wang L."/>
            <person name="Shao Z."/>
        </authorList>
    </citation>
    <scope>NUCLEOTIDE SEQUENCE [LARGE SCALE GENOMIC DNA]</scope>
    <source>
        <strain evidence="1 2">MCCC 1A11058</strain>
    </source>
</reference>
<dbReference type="EMBL" id="JABFTV010000001">
    <property type="protein sequence ID" value="MCE8022876.1"/>
    <property type="molecule type" value="Genomic_DNA"/>
</dbReference>
<comment type="caution">
    <text evidence="1">The sequence shown here is derived from an EMBL/GenBank/DDBJ whole genome shotgun (WGS) entry which is preliminary data.</text>
</comment>